<dbReference type="OrthoDB" id="10320716at2759"/>
<reference evidence="2" key="1">
    <citation type="journal article" date="2013" name="Science">
        <title>Gene transfer from bacteria and archaea facilitated evolution of an extremophilic eukaryote.</title>
        <authorList>
            <person name="Schonknecht G."/>
            <person name="Chen W.H."/>
            <person name="Ternes C.M."/>
            <person name="Barbier G.G."/>
            <person name="Shrestha R.P."/>
            <person name="Stanke M."/>
            <person name="Brautigam A."/>
            <person name="Baker B.J."/>
            <person name="Banfield J.F."/>
            <person name="Garavito R.M."/>
            <person name="Carr K."/>
            <person name="Wilkerson C."/>
            <person name="Rensing S.A."/>
            <person name="Gagneul D."/>
            <person name="Dickenson N.E."/>
            <person name="Oesterhelt C."/>
            <person name="Lercher M.J."/>
            <person name="Weber A.P."/>
        </authorList>
    </citation>
    <scope>NUCLEOTIDE SEQUENCE [LARGE SCALE GENOMIC DNA]</scope>
    <source>
        <strain evidence="2">074W</strain>
    </source>
</reference>
<dbReference type="GeneID" id="17088258"/>
<evidence type="ECO:0000313" key="1">
    <source>
        <dbReference type="EMBL" id="EME29466.1"/>
    </source>
</evidence>
<dbReference type="RefSeq" id="XP_005705986.1">
    <property type="nucleotide sequence ID" value="XM_005705929.1"/>
</dbReference>
<protein>
    <submittedName>
        <fullName evidence="1">Uncharacterized protein</fullName>
    </submittedName>
</protein>
<accession>M2W1D7</accession>
<dbReference type="Proteomes" id="UP000030680">
    <property type="component" value="Unassembled WGS sequence"/>
</dbReference>
<gene>
    <name evidence="1" type="ORF">Gasu_31080</name>
</gene>
<sequence length="202" mass="22682">MSIKKWFTGKATTTQSNMNKQEKVKQLSIVPTKHNSCCSSTTKIERESSSASLPYEPTCLHVSCVDGNDSQSSEQIVKEKSVRKFGLFGLWWKSSRSSSLVKTTEGTTQQQSEQQVENNQLLKDPNVLAFLESVDRRLNDSRLPLDKSDMVRLETFQAQAMADGCNELLDIIEYFEWENDRCLLILRSAGPSKPFSAVACSS</sequence>
<dbReference type="KEGG" id="gsl:Gasu_31080"/>
<name>M2W1D7_GALSU</name>
<dbReference type="EMBL" id="KB454508">
    <property type="protein sequence ID" value="EME29466.1"/>
    <property type="molecule type" value="Genomic_DNA"/>
</dbReference>
<dbReference type="AlphaFoldDB" id="M2W1D7"/>
<dbReference type="Gramene" id="EME29466">
    <property type="protein sequence ID" value="EME29466"/>
    <property type="gene ID" value="Gasu_31080"/>
</dbReference>
<keyword evidence="2" id="KW-1185">Reference proteome</keyword>
<evidence type="ECO:0000313" key="2">
    <source>
        <dbReference type="Proteomes" id="UP000030680"/>
    </source>
</evidence>
<proteinExistence type="predicted"/>
<organism evidence="1 2">
    <name type="scientific">Galdieria sulphuraria</name>
    <name type="common">Red alga</name>
    <dbReference type="NCBI Taxonomy" id="130081"/>
    <lineage>
        <taxon>Eukaryota</taxon>
        <taxon>Rhodophyta</taxon>
        <taxon>Bangiophyceae</taxon>
        <taxon>Galdieriales</taxon>
        <taxon>Galdieriaceae</taxon>
        <taxon>Galdieria</taxon>
    </lineage>
</organism>